<name>A0A317VN92_9EURO</name>
<dbReference type="Proteomes" id="UP000247233">
    <property type="component" value="Unassembled WGS sequence"/>
</dbReference>
<gene>
    <name evidence="1" type="ORF">BO70DRAFT_95987</name>
</gene>
<dbReference type="GeneID" id="37071118"/>
<keyword evidence="2" id="KW-1185">Reference proteome</keyword>
<evidence type="ECO:0000313" key="2">
    <source>
        <dbReference type="Proteomes" id="UP000247233"/>
    </source>
</evidence>
<proteinExistence type="predicted"/>
<dbReference type="RefSeq" id="XP_025397361.1">
    <property type="nucleotide sequence ID" value="XM_025548881.1"/>
</dbReference>
<evidence type="ECO:0000313" key="1">
    <source>
        <dbReference type="EMBL" id="PWY75395.1"/>
    </source>
</evidence>
<accession>A0A317VN92</accession>
<protein>
    <submittedName>
        <fullName evidence="1">Uncharacterized protein</fullName>
    </submittedName>
</protein>
<dbReference type="EMBL" id="MSFL01000021">
    <property type="protein sequence ID" value="PWY75395.1"/>
    <property type="molecule type" value="Genomic_DNA"/>
</dbReference>
<dbReference type="VEuPathDB" id="FungiDB:BO70DRAFT_95987"/>
<reference evidence="1 2" key="1">
    <citation type="submission" date="2016-12" db="EMBL/GenBank/DDBJ databases">
        <title>The genomes of Aspergillus section Nigri reveals drivers in fungal speciation.</title>
        <authorList>
            <consortium name="DOE Joint Genome Institute"/>
            <person name="Vesth T.C."/>
            <person name="Nybo J."/>
            <person name="Theobald S."/>
            <person name="Brandl J."/>
            <person name="Frisvad J.C."/>
            <person name="Nielsen K.F."/>
            <person name="Lyhne E.K."/>
            <person name="Kogle M.E."/>
            <person name="Kuo A."/>
            <person name="Riley R."/>
            <person name="Clum A."/>
            <person name="Nolan M."/>
            <person name="Lipzen A."/>
            <person name="Salamov A."/>
            <person name="Henrissat B."/>
            <person name="Wiebenga A."/>
            <person name="De Vries R.P."/>
            <person name="Grigoriev I.V."/>
            <person name="Mortensen U.H."/>
            <person name="Andersen M.R."/>
            <person name="Baker S.E."/>
        </authorList>
    </citation>
    <scope>NUCLEOTIDE SEQUENCE [LARGE SCALE GENOMIC DNA]</scope>
    <source>
        <strain evidence="1 2">CBS 117.55</strain>
    </source>
</reference>
<sequence>MTLPPRYYVPFLHLQLAAAASEVGPIDQAMSILKIPSYQGRVACLCVCRLVTERAPRRSRRSKIKGADLSSFLVFFFP</sequence>
<comment type="caution">
    <text evidence="1">The sequence shown here is derived from an EMBL/GenBank/DDBJ whole genome shotgun (WGS) entry which is preliminary data.</text>
</comment>
<dbReference type="AlphaFoldDB" id="A0A317VN92"/>
<organism evidence="1 2">
    <name type="scientific">Aspergillus heteromorphus CBS 117.55</name>
    <dbReference type="NCBI Taxonomy" id="1448321"/>
    <lineage>
        <taxon>Eukaryota</taxon>
        <taxon>Fungi</taxon>
        <taxon>Dikarya</taxon>
        <taxon>Ascomycota</taxon>
        <taxon>Pezizomycotina</taxon>
        <taxon>Eurotiomycetes</taxon>
        <taxon>Eurotiomycetidae</taxon>
        <taxon>Eurotiales</taxon>
        <taxon>Aspergillaceae</taxon>
        <taxon>Aspergillus</taxon>
        <taxon>Aspergillus subgen. Circumdati</taxon>
    </lineage>
</organism>